<evidence type="ECO:0000313" key="2">
    <source>
        <dbReference type="Proteomes" id="UP000241193"/>
    </source>
</evidence>
<protein>
    <submittedName>
        <fullName evidence="1">Uncharacterized protein</fullName>
    </submittedName>
</protein>
<proteinExistence type="predicted"/>
<name>A0A2T4IF60_9RHOO</name>
<reference evidence="1 2" key="2">
    <citation type="submission" date="2018-04" db="EMBL/GenBank/DDBJ databases">
        <title>Thauera lacus sp. nov., isolated from an saline lake in Inner Mongolia, China.</title>
        <authorList>
            <person name="Liang Q.-Y."/>
        </authorList>
    </citation>
    <scope>NUCLEOTIDE SEQUENCE [LARGE SCALE GENOMIC DNA]</scope>
    <source>
        <strain evidence="1 2">D20</strain>
    </source>
</reference>
<keyword evidence="2" id="KW-1185">Reference proteome</keyword>
<accession>A0A2T4IF60</accession>
<dbReference type="EMBL" id="PZKC01000006">
    <property type="protein sequence ID" value="PTD96398.1"/>
    <property type="molecule type" value="Genomic_DNA"/>
</dbReference>
<evidence type="ECO:0000313" key="1">
    <source>
        <dbReference type="EMBL" id="PTD96398.1"/>
    </source>
</evidence>
<dbReference type="RefSeq" id="WP_107493306.1">
    <property type="nucleotide sequence ID" value="NZ_PZKC01000006.1"/>
</dbReference>
<reference evidence="1 2" key="1">
    <citation type="submission" date="2018-03" db="EMBL/GenBank/DDBJ databases">
        <authorList>
            <person name="Keele B.F."/>
        </authorList>
    </citation>
    <scope>NUCLEOTIDE SEQUENCE [LARGE SCALE GENOMIC DNA]</scope>
    <source>
        <strain evidence="1 2">D20</strain>
    </source>
</reference>
<organism evidence="1 2">
    <name type="scientific">Pseudothauera lacus</name>
    <dbReference type="NCBI Taxonomy" id="2136175"/>
    <lineage>
        <taxon>Bacteria</taxon>
        <taxon>Pseudomonadati</taxon>
        <taxon>Pseudomonadota</taxon>
        <taxon>Betaproteobacteria</taxon>
        <taxon>Rhodocyclales</taxon>
        <taxon>Zoogloeaceae</taxon>
        <taxon>Pseudothauera</taxon>
    </lineage>
</organism>
<gene>
    <name evidence="1" type="ORF">C8261_08755</name>
</gene>
<comment type="caution">
    <text evidence="1">The sequence shown here is derived from an EMBL/GenBank/DDBJ whole genome shotgun (WGS) entry which is preliminary data.</text>
</comment>
<sequence length="90" mass="10026">MSQFKYGSLPLLDRARQAEEMLGCLLDKANQSCALAMAICELLEDEGAETREFRLAQVLVEHIGNFSVEYMLKDFVGSIHSDIKAQETAS</sequence>
<dbReference type="AlphaFoldDB" id="A0A2T4IF60"/>
<dbReference type="Proteomes" id="UP000241193">
    <property type="component" value="Unassembled WGS sequence"/>
</dbReference>